<evidence type="ECO:0000313" key="11">
    <source>
        <dbReference type="EMBL" id="VAW35484.1"/>
    </source>
</evidence>
<evidence type="ECO:0000256" key="8">
    <source>
        <dbReference type="ARBA" id="ARBA00022840"/>
    </source>
</evidence>
<dbReference type="Pfam" id="PF02367">
    <property type="entry name" value="TsaE"/>
    <property type="match status" value="1"/>
</dbReference>
<dbReference type="EMBL" id="UOEX01000133">
    <property type="protein sequence ID" value="VAW35484.1"/>
    <property type="molecule type" value="Genomic_DNA"/>
</dbReference>
<evidence type="ECO:0000256" key="9">
    <source>
        <dbReference type="ARBA" id="ARBA00022842"/>
    </source>
</evidence>
<protein>
    <recommendedName>
        <fullName evidence="3">tRNA threonylcarbamoyladenosine biosynthesis protein TsaE</fullName>
    </recommendedName>
    <alternativeName>
        <fullName evidence="10">t(6)A37 threonylcarbamoyladenosine biosynthesis protein TsaE</fullName>
    </alternativeName>
</protein>
<keyword evidence="9" id="KW-0460">Magnesium</keyword>
<dbReference type="PANTHER" id="PTHR33540:SF2">
    <property type="entry name" value="TRNA THREONYLCARBAMOYLADENOSINE BIOSYNTHESIS PROTEIN TSAE"/>
    <property type="match status" value="1"/>
</dbReference>
<dbReference type="InterPro" id="IPR003442">
    <property type="entry name" value="T6A_TsaE"/>
</dbReference>
<dbReference type="GO" id="GO:0005737">
    <property type="term" value="C:cytoplasm"/>
    <property type="evidence" value="ECO:0007669"/>
    <property type="project" value="UniProtKB-SubCell"/>
</dbReference>
<dbReference type="GO" id="GO:0005524">
    <property type="term" value="F:ATP binding"/>
    <property type="evidence" value="ECO:0007669"/>
    <property type="project" value="UniProtKB-KW"/>
</dbReference>
<dbReference type="InterPro" id="IPR027417">
    <property type="entry name" value="P-loop_NTPase"/>
</dbReference>
<evidence type="ECO:0000256" key="5">
    <source>
        <dbReference type="ARBA" id="ARBA00022694"/>
    </source>
</evidence>
<keyword evidence="6" id="KW-0479">Metal-binding</keyword>
<evidence type="ECO:0000256" key="2">
    <source>
        <dbReference type="ARBA" id="ARBA00007599"/>
    </source>
</evidence>
<evidence type="ECO:0000256" key="10">
    <source>
        <dbReference type="ARBA" id="ARBA00032441"/>
    </source>
</evidence>
<dbReference type="NCBIfam" id="TIGR00150">
    <property type="entry name" value="T6A_YjeE"/>
    <property type="match status" value="1"/>
</dbReference>
<comment type="subcellular location">
    <subcellularLocation>
        <location evidence="1">Cytoplasm</location>
    </subcellularLocation>
</comment>
<reference evidence="11" key="1">
    <citation type="submission" date="2018-06" db="EMBL/GenBank/DDBJ databases">
        <authorList>
            <person name="Zhirakovskaya E."/>
        </authorList>
    </citation>
    <scope>NUCLEOTIDE SEQUENCE</scope>
</reference>
<dbReference type="AlphaFoldDB" id="A0A3B0VVT3"/>
<proteinExistence type="inferred from homology"/>
<dbReference type="GO" id="GO:0002949">
    <property type="term" value="P:tRNA threonylcarbamoyladenosine modification"/>
    <property type="evidence" value="ECO:0007669"/>
    <property type="project" value="InterPro"/>
</dbReference>
<dbReference type="PANTHER" id="PTHR33540">
    <property type="entry name" value="TRNA THREONYLCARBAMOYLADENOSINE BIOSYNTHESIS PROTEIN TSAE"/>
    <property type="match status" value="1"/>
</dbReference>
<dbReference type="GO" id="GO:0046872">
    <property type="term" value="F:metal ion binding"/>
    <property type="evidence" value="ECO:0007669"/>
    <property type="project" value="UniProtKB-KW"/>
</dbReference>
<accession>A0A3B0VVT3</accession>
<keyword evidence="7" id="KW-0547">Nucleotide-binding</keyword>
<organism evidence="11">
    <name type="scientific">hydrothermal vent metagenome</name>
    <dbReference type="NCBI Taxonomy" id="652676"/>
    <lineage>
        <taxon>unclassified sequences</taxon>
        <taxon>metagenomes</taxon>
        <taxon>ecological metagenomes</taxon>
    </lineage>
</organism>
<evidence type="ECO:0000256" key="4">
    <source>
        <dbReference type="ARBA" id="ARBA00022490"/>
    </source>
</evidence>
<keyword evidence="4" id="KW-0963">Cytoplasm</keyword>
<sequence length="145" mass="16278">MSTIILASLEDTKALGRRLGAEARPGGIITLSGDLGAGKTTLTRFIAQGLGVQDNYITSPTFSIIHEYQGRLPLYHMDLYRLQELSEDDELGLEDYLYGEGLCVIEWPDRLGEMLPRRHLHIELTIISENSRQAVIREFDGGEHH</sequence>
<keyword evidence="5" id="KW-0819">tRNA processing</keyword>
<dbReference type="Gene3D" id="3.40.50.300">
    <property type="entry name" value="P-loop containing nucleotide triphosphate hydrolases"/>
    <property type="match status" value="1"/>
</dbReference>
<gene>
    <name evidence="11" type="ORF">MNBD_DELTA03-42</name>
</gene>
<keyword evidence="8" id="KW-0067">ATP-binding</keyword>
<evidence type="ECO:0000256" key="7">
    <source>
        <dbReference type="ARBA" id="ARBA00022741"/>
    </source>
</evidence>
<name>A0A3B0VVT3_9ZZZZ</name>
<evidence type="ECO:0000256" key="3">
    <source>
        <dbReference type="ARBA" id="ARBA00019010"/>
    </source>
</evidence>
<comment type="similarity">
    <text evidence="2">Belongs to the TsaE family.</text>
</comment>
<evidence type="ECO:0000256" key="6">
    <source>
        <dbReference type="ARBA" id="ARBA00022723"/>
    </source>
</evidence>
<evidence type="ECO:0000256" key="1">
    <source>
        <dbReference type="ARBA" id="ARBA00004496"/>
    </source>
</evidence>
<dbReference type="SUPFAM" id="SSF52540">
    <property type="entry name" value="P-loop containing nucleoside triphosphate hydrolases"/>
    <property type="match status" value="1"/>
</dbReference>